<dbReference type="InterPro" id="IPR009996">
    <property type="entry name" value="YycH"/>
</dbReference>
<organism evidence="3 4">
    <name type="scientific">Cytobacillus purgationiresistens</name>
    <dbReference type="NCBI Taxonomy" id="863449"/>
    <lineage>
        <taxon>Bacteria</taxon>
        <taxon>Bacillati</taxon>
        <taxon>Bacillota</taxon>
        <taxon>Bacilli</taxon>
        <taxon>Bacillales</taxon>
        <taxon>Bacillaceae</taxon>
        <taxon>Cytobacillus</taxon>
    </lineage>
</organism>
<comment type="caution">
    <text evidence="3">The sequence shown here is derived from an EMBL/GenBank/DDBJ whole genome shotgun (WGS) entry which is preliminary data.</text>
</comment>
<evidence type="ECO:0000256" key="1">
    <source>
        <dbReference type="SAM" id="Phobius"/>
    </source>
</evidence>
<sequence>MTYENIKTVILVILIASSVLLTWNLWTYQPNFDPIEKPNTVEEEEIGVKKEIQDVIKPKQAINHVGDTYYGTMARTELNRIINEISGWHFDDFEDFTSQVDHVNTFINKEGFSTIIFPDDIPLDLYRNVMTIDDKNIADFTFDKIIVDTNDTNGEDGFVYFVSSANQVIYKSGVKFSLIENYKKNYYTNTESDERYREYISYKVKDQKRLFIPKEKTTIETIGYLSKNLNSEQLKRTLFNDPSVVQKNVQNAMEEFTDSTSIMRVYNDRNLLSYKNLAVGIEKQSAPNPLLKRSIDFINDHGGWTGRYHFFSMDPEKDKVIFRLYDDKYGYPIFSDSEIAKMELVWGPNEINEYDRSNFLLDTPLPDGEPVEPLYSGEDVIELIKRLPEFNNDKLQDVTIAYKMVKEPSSGKGPSVTKLIPNWYYLYNNEWKQLSMEDFIHE</sequence>
<dbReference type="RefSeq" id="WP_307477253.1">
    <property type="nucleotide sequence ID" value="NZ_JAUSUB010000018.1"/>
</dbReference>
<dbReference type="CDD" id="cd15787">
    <property type="entry name" value="YycH_N"/>
    <property type="match status" value="1"/>
</dbReference>
<proteinExistence type="predicted"/>
<dbReference type="Gene3D" id="3.30.310.160">
    <property type="entry name" value="YycH protein, domain 2"/>
    <property type="match status" value="1"/>
</dbReference>
<keyword evidence="1" id="KW-0472">Membrane</keyword>
<accession>A0ABU0ALN3</accession>
<name>A0ABU0ALN3_9BACI</name>
<feature type="transmembrane region" description="Helical" evidence="1">
    <location>
        <begin position="9"/>
        <end position="26"/>
    </location>
</feature>
<dbReference type="EMBL" id="JAUSUB010000018">
    <property type="protein sequence ID" value="MDQ0271935.1"/>
    <property type="molecule type" value="Genomic_DNA"/>
</dbReference>
<reference evidence="3 4" key="1">
    <citation type="submission" date="2023-07" db="EMBL/GenBank/DDBJ databases">
        <title>Genomic Encyclopedia of Type Strains, Phase IV (KMG-IV): sequencing the most valuable type-strain genomes for metagenomic binning, comparative biology and taxonomic classification.</title>
        <authorList>
            <person name="Goeker M."/>
        </authorList>
    </citation>
    <scope>NUCLEOTIDE SEQUENCE [LARGE SCALE GENOMIC DNA]</scope>
    <source>
        <strain evidence="3 4">DSM 23494</strain>
    </source>
</reference>
<dbReference type="Pfam" id="PF07435">
    <property type="entry name" value="YycH"/>
    <property type="match status" value="1"/>
</dbReference>
<dbReference type="Proteomes" id="UP001238088">
    <property type="component" value="Unassembled WGS sequence"/>
</dbReference>
<protein>
    <submittedName>
        <fullName evidence="3">Regulatory protein YycH of two-component signal transduction system YycFG</fullName>
    </submittedName>
</protein>
<keyword evidence="1" id="KW-1133">Transmembrane helix</keyword>
<feature type="domain" description="Regulatory protein YycH" evidence="2">
    <location>
        <begin position="4"/>
        <end position="434"/>
    </location>
</feature>
<keyword evidence="4" id="KW-1185">Reference proteome</keyword>
<evidence type="ECO:0000313" key="3">
    <source>
        <dbReference type="EMBL" id="MDQ0271935.1"/>
    </source>
</evidence>
<evidence type="ECO:0000259" key="2">
    <source>
        <dbReference type="Pfam" id="PF07435"/>
    </source>
</evidence>
<gene>
    <name evidence="3" type="ORF">J2S17_003823</name>
</gene>
<keyword evidence="1" id="KW-0812">Transmembrane</keyword>
<evidence type="ECO:0000313" key="4">
    <source>
        <dbReference type="Proteomes" id="UP001238088"/>
    </source>
</evidence>
<dbReference type="InterPro" id="IPR042274">
    <property type="entry name" value="YycH/YycI_2"/>
</dbReference>
<dbReference type="Gene3D" id="3.10.450.310">
    <property type="match status" value="1"/>
</dbReference>